<dbReference type="Proteomes" id="UP000284842">
    <property type="component" value="Unassembled WGS sequence"/>
</dbReference>
<dbReference type="EMBL" id="NHTK01001050">
    <property type="protein sequence ID" value="PPR03579.1"/>
    <property type="molecule type" value="Genomic_DNA"/>
</dbReference>
<keyword evidence="2" id="KW-1185">Reference proteome</keyword>
<organism evidence="1 2">
    <name type="scientific">Panaeolus cyanescens</name>
    <dbReference type="NCBI Taxonomy" id="181874"/>
    <lineage>
        <taxon>Eukaryota</taxon>
        <taxon>Fungi</taxon>
        <taxon>Dikarya</taxon>
        <taxon>Basidiomycota</taxon>
        <taxon>Agaricomycotina</taxon>
        <taxon>Agaricomycetes</taxon>
        <taxon>Agaricomycetidae</taxon>
        <taxon>Agaricales</taxon>
        <taxon>Agaricineae</taxon>
        <taxon>Galeropsidaceae</taxon>
        <taxon>Panaeolus</taxon>
    </lineage>
</organism>
<dbReference type="AlphaFoldDB" id="A0A409YKG7"/>
<sequence length="103" mass="11309">MATVSPSGPFIVVNDHVASTVVCHHTPVSTISKTLAQKYYPNCCEDDVLPFQCSISQNDNVKRVVYLFVADRTLGVDLRLGALHASWLTSHAFIFPRAETCGE</sequence>
<accession>A0A409YKG7</accession>
<reference evidence="1 2" key="1">
    <citation type="journal article" date="2018" name="Evol. Lett.">
        <title>Horizontal gene cluster transfer increased hallucinogenic mushroom diversity.</title>
        <authorList>
            <person name="Reynolds H.T."/>
            <person name="Vijayakumar V."/>
            <person name="Gluck-Thaler E."/>
            <person name="Korotkin H.B."/>
            <person name="Matheny P.B."/>
            <person name="Slot J.C."/>
        </authorList>
    </citation>
    <scope>NUCLEOTIDE SEQUENCE [LARGE SCALE GENOMIC DNA]</scope>
    <source>
        <strain evidence="1 2">2629</strain>
    </source>
</reference>
<dbReference type="InParanoid" id="A0A409YKG7"/>
<evidence type="ECO:0000313" key="2">
    <source>
        <dbReference type="Proteomes" id="UP000284842"/>
    </source>
</evidence>
<evidence type="ECO:0000313" key="1">
    <source>
        <dbReference type="EMBL" id="PPR03579.1"/>
    </source>
</evidence>
<gene>
    <name evidence="1" type="ORF">CVT24_007618</name>
</gene>
<name>A0A409YKG7_9AGAR</name>
<proteinExistence type="predicted"/>
<comment type="caution">
    <text evidence="1">The sequence shown here is derived from an EMBL/GenBank/DDBJ whole genome shotgun (WGS) entry which is preliminary data.</text>
</comment>
<protein>
    <submittedName>
        <fullName evidence="1">Uncharacterized protein</fullName>
    </submittedName>
</protein>